<dbReference type="RefSeq" id="WP_014275416.1">
    <property type="nucleotide sequence ID" value="NZ_BIMW01000058.1"/>
</dbReference>
<evidence type="ECO:0000313" key="6">
    <source>
        <dbReference type="EMBL" id="GCE92948.1"/>
    </source>
</evidence>
<dbReference type="NCBIfam" id="TIGR01727">
    <property type="entry name" value="oligo_HPY"/>
    <property type="match status" value="1"/>
</dbReference>
<dbReference type="InterPro" id="IPR013563">
    <property type="entry name" value="Oligopep_ABC_C"/>
</dbReference>
<comment type="similarity">
    <text evidence="1">Belongs to the ABC transporter superfamily.</text>
</comment>
<accession>A0A5M3T4N1</accession>
<dbReference type="Pfam" id="PF00005">
    <property type="entry name" value="ABC_tran"/>
    <property type="match status" value="1"/>
</dbReference>
<dbReference type="Gene3D" id="3.40.50.300">
    <property type="entry name" value="P-loop containing nucleotide triphosphate hydrolases"/>
    <property type="match status" value="1"/>
</dbReference>
<keyword evidence="3" id="KW-0547">Nucleotide-binding</keyword>
<dbReference type="InterPro" id="IPR050319">
    <property type="entry name" value="ABC_transp_ATP-bind"/>
</dbReference>
<dbReference type="InterPro" id="IPR003593">
    <property type="entry name" value="AAA+_ATPase"/>
</dbReference>
<proteinExistence type="inferred from homology"/>
<dbReference type="Pfam" id="PF08352">
    <property type="entry name" value="oligo_HPY"/>
    <property type="match status" value="1"/>
</dbReference>
<dbReference type="GO" id="GO:0005524">
    <property type="term" value="F:ATP binding"/>
    <property type="evidence" value="ECO:0007669"/>
    <property type="project" value="UniProtKB-KW"/>
</dbReference>
<gene>
    <name evidence="6" type="ORF">NIES46_09960</name>
</gene>
<dbReference type="InterPro" id="IPR017871">
    <property type="entry name" value="ABC_transporter-like_CS"/>
</dbReference>
<dbReference type="PROSITE" id="PS50893">
    <property type="entry name" value="ABC_TRANSPORTER_2"/>
    <property type="match status" value="1"/>
</dbReference>
<evidence type="ECO:0000256" key="2">
    <source>
        <dbReference type="ARBA" id="ARBA00022448"/>
    </source>
</evidence>
<dbReference type="CDD" id="cd03257">
    <property type="entry name" value="ABC_NikE_OppD_transporters"/>
    <property type="match status" value="1"/>
</dbReference>
<evidence type="ECO:0000256" key="4">
    <source>
        <dbReference type="ARBA" id="ARBA00022840"/>
    </source>
</evidence>
<name>A0A5M3T4N1_LIMPL</name>
<dbReference type="GeneID" id="301681904"/>
<evidence type="ECO:0000259" key="5">
    <source>
        <dbReference type="PROSITE" id="PS50893"/>
    </source>
</evidence>
<dbReference type="PANTHER" id="PTHR43776">
    <property type="entry name" value="TRANSPORT ATP-BINDING PROTEIN"/>
    <property type="match status" value="1"/>
</dbReference>
<organism evidence="6 7">
    <name type="scientific">Limnospira platensis NIES-46</name>
    <dbReference type="NCBI Taxonomy" id="1236695"/>
    <lineage>
        <taxon>Bacteria</taxon>
        <taxon>Bacillati</taxon>
        <taxon>Cyanobacteriota</taxon>
        <taxon>Cyanophyceae</taxon>
        <taxon>Oscillatoriophycideae</taxon>
        <taxon>Oscillatoriales</taxon>
        <taxon>Sirenicapillariaceae</taxon>
        <taxon>Limnospira</taxon>
    </lineage>
</organism>
<dbReference type="Proteomes" id="UP000326169">
    <property type="component" value="Unassembled WGS sequence"/>
</dbReference>
<evidence type="ECO:0000256" key="3">
    <source>
        <dbReference type="ARBA" id="ARBA00022741"/>
    </source>
</evidence>
<sequence length="343" mass="38595">MVAKTHPSKPETDTLLRVENLQVHFPVSGGIFRQKQVGIIRAVDGLTFEIKRGETLSLVGESGCGKSTTGRAILQLQTPTGGQVYFNDIDLTKLDAQKLRIMRRQMQIIFQDPYASLNPRMTLKKIIGEPLLIHRLAKGESLINRVQELLELVGLNPQFINRYPHEFSGGQRQRIAIARALAVDPDFLVCDEPIASLDVSIQAQVVNLMRSLQKRLNLTYLFIAHDLSIVRYISSRVAVMYLGKIVEIGECNSVYDYPLHPYTKALLSAVPIPDPEIEAKRERIILKGDVPSFLLPSCGCRFYSRCPSAKLVGDRCRVEEPQLREINPGHFVSCHLWDSQNPL</sequence>
<evidence type="ECO:0000256" key="1">
    <source>
        <dbReference type="ARBA" id="ARBA00005417"/>
    </source>
</evidence>
<dbReference type="PROSITE" id="PS00211">
    <property type="entry name" value="ABC_TRANSPORTER_1"/>
    <property type="match status" value="1"/>
</dbReference>
<dbReference type="PANTHER" id="PTHR43776:SF7">
    <property type="entry name" value="D,D-DIPEPTIDE TRANSPORT ATP-BINDING PROTEIN DDPF-RELATED"/>
    <property type="match status" value="1"/>
</dbReference>
<comment type="caution">
    <text evidence="6">The sequence shown here is derived from an EMBL/GenBank/DDBJ whole genome shotgun (WGS) entry which is preliminary data.</text>
</comment>
<dbReference type="EMBL" id="BIMW01000058">
    <property type="protein sequence ID" value="GCE92948.1"/>
    <property type="molecule type" value="Genomic_DNA"/>
</dbReference>
<dbReference type="SUPFAM" id="SSF52540">
    <property type="entry name" value="P-loop containing nucleoside triphosphate hydrolases"/>
    <property type="match status" value="1"/>
</dbReference>
<protein>
    <submittedName>
        <fullName evidence="6">Oligopeptide ABC transporter ATP-binding protein</fullName>
    </submittedName>
</protein>
<keyword evidence="2" id="KW-0813">Transport</keyword>
<evidence type="ECO:0000313" key="7">
    <source>
        <dbReference type="Proteomes" id="UP000326169"/>
    </source>
</evidence>
<keyword evidence="4 6" id="KW-0067">ATP-binding</keyword>
<reference evidence="6 7" key="1">
    <citation type="journal article" date="2019" name="J Genomics">
        <title>The Draft Genome of a Hydrogen-producing Cyanobacterium, Arthrospira platensis NIES-46.</title>
        <authorList>
            <person name="Suzuki S."/>
            <person name="Yamaguchi H."/>
            <person name="Kawachi M."/>
        </authorList>
    </citation>
    <scope>NUCLEOTIDE SEQUENCE [LARGE SCALE GENOMIC DNA]</scope>
    <source>
        <strain evidence="6 7">NIES-46</strain>
    </source>
</reference>
<dbReference type="SMART" id="SM00382">
    <property type="entry name" value="AAA"/>
    <property type="match status" value="1"/>
</dbReference>
<dbReference type="InterPro" id="IPR003439">
    <property type="entry name" value="ABC_transporter-like_ATP-bd"/>
</dbReference>
<keyword evidence="7" id="KW-1185">Reference proteome</keyword>
<dbReference type="InterPro" id="IPR027417">
    <property type="entry name" value="P-loop_NTPase"/>
</dbReference>
<feature type="domain" description="ABC transporter" evidence="5">
    <location>
        <begin position="16"/>
        <end position="267"/>
    </location>
</feature>